<comment type="caution">
    <text evidence="6">The sequence shown here is derived from an EMBL/GenBank/DDBJ whole genome shotgun (WGS) entry which is preliminary data.</text>
</comment>
<evidence type="ECO:0000259" key="5">
    <source>
        <dbReference type="PROSITE" id="PS51044"/>
    </source>
</evidence>
<feature type="non-terminal residue" evidence="6">
    <location>
        <position position="212"/>
    </location>
</feature>
<dbReference type="AlphaFoldDB" id="A0A1Y1Y5Q0"/>
<evidence type="ECO:0000256" key="4">
    <source>
        <dbReference type="PROSITE-ProRule" id="PRU00452"/>
    </source>
</evidence>
<dbReference type="EMBL" id="MCFE01000249">
    <property type="protein sequence ID" value="ORX93036.1"/>
    <property type="molecule type" value="Genomic_DNA"/>
</dbReference>
<reference evidence="6 7" key="1">
    <citation type="submission" date="2016-07" db="EMBL/GenBank/DDBJ databases">
        <title>Pervasive Adenine N6-methylation of Active Genes in Fungi.</title>
        <authorList>
            <consortium name="DOE Joint Genome Institute"/>
            <person name="Mondo S.J."/>
            <person name="Dannebaum R.O."/>
            <person name="Kuo R.C."/>
            <person name="Labutti K."/>
            <person name="Haridas S."/>
            <person name="Kuo A."/>
            <person name="Salamov A."/>
            <person name="Ahrendt S.R."/>
            <person name="Lipzen A."/>
            <person name="Sullivan W."/>
            <person name="Andreopoulos W.B."/>
            <person name="Clum A."/>
            <person name="Lindquist E."/>
            <person name="Daum C."/>
            <person name="Ramamoorthy G.K."/>
            <person name="Gryganskyi A."/>
            <person name="Culley D."/>
            <person name="Magnuson J.K."/>
            <person name="James T.Y."/>
            <person name="O'Malley M.A."/>
            <person name="Stajich J.E."/>
            <person name="Spatafora J.W."/>
            <person name="Visel A."/>
            <person name="Grigoriev I.V."/>
        </authorList>
    </citation>
    <scope>NUCLEOTIDE SEQUENCE [LARGE SCALE GENOMIC DNA]</scope>
    <source>
        <strain evidence="6 7">CBS 931.73</strain>
    </source>
</reference>
<gene>
    <name evidence="6" type="ORF">K493DRAFT_316212</name>
</gene>
<dbReference type="InterPro" id="IPR004181">
    <property type="entry name" value="Znf_MIZ"/>
</dbReference>
<dbReference type="Gene3D" id="3.30.40.10">
    <property type="entry name" value="Zinc/RING finger domain, C3HC4 (zinc finger)"/>
    <property type="match status" value="1"/>
</dbReference>
<evidence type="ECO:0000256" key="2">
    <source>
        <dbReference type="ARBA" id="ARBA00022771"/>
    </source>
</evidence>
<evidence type="ECO:0000256" key="1">
    <source>
        <dbReference type="ARBA" id="ARBA00022723"/>
    </source>
</evidence>
<dbReference type="GO" id="GO:0008270">
    <property type="term" value="F:zinc ion binding"/>
    <property type="evidence" value="ECO:0007669"/>
    <property type="project" value="UniProtKB-KW"/>
</dbReference>
<proteinExistence type="predicted"/>
<dbReference type="InParanoid" id="A0A1Y1Y5Q0"/>
<evidence type="ECO:0000313" key="6">
    <source>
        <dbReference type="EMBL" id="ORX93036.1"/>
    </source>
</evidence>
<keyword evidence="1" id="KW-0479">Metal-binding</keyword>
<organism evidence="6 7">
    <name type="scientific">Basidiobolus meristosporus CBS 931.73</name>
    <dbReference type="NCBI Taxonomy" id="1314790"/>
    <lineage>
        <taxon>Eukaryota</taxon>
        <taxon>Fungi</taxon>
        <taxon>Fungi incertae sedis</taxon>
        <taxon>Zoopagomycota</taxon>
        <taxon>Entomophthoromycotina</taxon>
        <taxon>Basidiobolomycetes</taxon>
        <taxon>Basidiobolales</taxon>
        <taxon>Basidiobolaceae</taxon>
        <taxon>Basidiobolus</taxon>
    </lineage>
</organism>
<accession>A0A1Y1Y5Q0</accession>
<dbReference type="PROSITE" id="PS51044">
    <property type="entry name" value="ZF_SP_RING"/>
    <property type="match status" value="1"/>
</dbReference>
<keyword evidence="3" id="KW-0862">Zinc</keyword>
<evidence type="ECO:0000313" key="7">
    <source>
        <dbReference type="Proteomes" id="UP000193498"/>
    </source>
</evidence>
<dbReference type="Proteomes" id="UP000193498">
    <property type="component" value="Unassembled WGS sequence"/>
</dbReference>
<dbReference type="OrthoDB" id="10263264at2759"/>
<evidence type="ECO:0000256" key="3">
    <source>
        <dbReference type="ARBA" id="ARBA00022833"/>
    </source>
</evidence>
<keyword evidence="7" id="KW-1185">Reference proteome</keyword>
<name>A0A1Y1Y5Q0_9FUNG</name>
<protein>
    <recommendedName>
        <fullName evidence="5">SP-RING-type domain-containing protein</fullName>
    </recommendedName>
</protein>
<dbReference type="InterPro" id="IPR013083">
    <property type="entry name" value="Znf_RING/FYVE/PHD"/>
</dbReference>
<keyword evidence="2 4" id="KW-0863">Zinc-finger</keyword>
<sequence>MECTEPEKCLPILQRFLVPFFTLGNSGPACFDLSDVEFNSLPRVPKSEQPTEPMSVFLVFSKKNMDTLWPEMEVTVNGSPIPIETSLAEKRERYYADISSYCLKKNKLEVSLVDGYQDNAKSIKLAVKINAYRPISHLENDIRNRCIKAEQGKELVHQLAAKPQIMQDQVAASSSAESDDNIITISQPSIWISLRCPISHQRIRTPVRGIHC</sequence>
<feature type="domain" description="SP-RING-type" evidence="5">
    <location>
        <begin position="177"/>
        <end position="212"/>
    </location>
</feature>